<name>A0A1E1WCQ5_PECGO</name>
<organism evidence="1">
    <name type="scientific">Pectinophora gossypiella</name>
    <name type="common">Cotton pink bollworm</name>
    <name type="synonym">Depressaria gossypiella</name>
    <dbReference type="NCBI Taxonomy" id="13191"/>
    <lineage>
        <taxon>Eukaryota</taxon>
        <taxon>Metazoa</taxon>
        <taxon>Ecdysozoa</taxon>
        <taxon>Arthropoda</taxon>
        <taxon>Hexapoda</taxon>
        <taxon>Insecta</taxon>
        <taxon>Pterygota</taxon>
        <taxon>Neoptera</taxon>
        <taxon>Endopterygota</taxon>
        <taxon>Lepidoptera</taxon>
        <taxon>Glossata</taxon>
        <taxon>Ditrysia</taxon>
        <taxon>Gelechioidea</taxon>
        <taxon>Gelechiidae</taxon>
        <taxon>Apatetrinae</taxon>
        <taxon>Pectinophora</taxon>
    </lineage>
</organism>
<sequence length="131" mass="14532">PPPRTDSLRLSAEDMVVIANGGMRTPSGALAHFLAAYTPAELSLARSDYLRPPLSPNRSVASTTYIQPRSSLSLRADSADIDQGRQTLKPKMPHQSYSYSVHTLRRQPRMRSPECDCLPIDPIPPPELFDF</sequence>
<proteinExistence type="predicted"/>
<feature type="non-terminal residue" evidence="1">
    <location>
        <position position="1"/>
    </location>
</feature>
<dbReference type="EMBL" id="GDQN01006298">
    <property type="protein sequence ID" value="JAT84756.1"/>
    <property type="molecule type" value="Transcribed_RNA"/>
</dbReference>
<gene>
    <name evidence="2" type="ORF">g.481</name>
    <name evidence="1" type="ORF">g.482</name>
</gene>
<dbReference type="EMBL" id="GDQN01005289">
    <property type="protein sequence ID" value="JAT85765.1"/>
    <property type="molecule type" value="Transcribed_RNA"/>
</dbReference>
<accession>A0A1E1WCQ5</accession>
<evidence type="ECO:0000313" key="2">
    <source>
        <dbReference type="EMBL" id="JAT85765.1"/>
    </source>
</evidence>
<protein>
    <submittedName>
        <fullName evidence="1">Uncharacterized protein</fullName>
    </submittedName>
</protein>
<dbReference type="AlphaFoldDB" id="A0A1E1WCQ5"/>
<evidence type="ECO:0000313" key="1">
    <source>
        <dbReference type="EMBL" id="JAT84756.1"/>
    </source>
</evidence>
<reference evidence="1" key="1">
    <citation type="submission" date="2015-09" db="EMBL/GenBank/DDBJ databases">
        <title>De novo assembly of Pectinophora gossypiella (Pink Bollworm) gut transcriptome.</title>
        <authorList>
            <person name="Tassone E.E."/>
        </authorList>
    </citation>
    <scope>NUCLEOTIDE SEQUENCE</scope>
</reference>
<dbReference type="OrthoDB" id="504170at2759"/>